<proteinExistence type="predicted"/>
<gene>
    <name evidence="2" type="ORF">AM592_11150</name>
</gene>
<name>A0A0M5JGN9_9BACI</name>
<dbReference type="OrthoDB" id="2886943at2"/>
<evidence type="ECO:0000313" key="3">
    <source>
        <dbReference type="Proteomes" id="UP000067625"/>
    </source>
</evidence>
<keyword evidence="3" id="KW-1185">Reference proteome</keyword>
<dbReference type="Proteomes" id="UP000067625">
    <property type="component" value="Chromosome"/>
</dbReference>
<accession>A0A0M5JGN9</accession>
<dbReference type="AlphaFoldDB" id="A0A0M5JGN9"/>
<feature type="transmembrane region" description="Helical" evidence="1">
    <location>
        <begin position="47"/>
        <end position="68"/>
    </location>
</feature>
<feature type="transmembrane region" description="Helical" evidence="1">
    <location>
        <begin position="119"/>
        <end position="138"/>
    </location>
</feature>
<protein>
    <recommendedName>
        <fullName evidence="4">DUF2269 domain-containing protein</fullName>
    </recommendedName>
</protein>
<dbReference type="EMBL" id="CP012600">
    <property type="protein sequence ID" value="ALC82101.1"/>
    <property type="molecule type" value="Genomic_DNA"/>
</dbReference>
<evidence type="ECO:0000313" key="2">
    <source>
        <dbReference type="EMBL" id="ALC82101.1"/>
    </source>
</evidence>
<keyword evidence="1" id="KW-0472">Membrane</keyword>
<dbReference type="RefSeq" id="WP_053603881.1">
    <property type="nucleotide sequence ID" value="NZ_CP012600.1"/>
</dbReference>
<reference evidence="2 3" key="2">
    <citation type="journal article" date="2016" name="Int. J. Syst. Evol. Microbiol.">
        <title>Bacillus gobiensis sp. nov., isolated from a soil sample.</title>
        <authorList>
            <person name="Liu B."/>
            <person name="Liu G.H."/>
            <person name="Cetin S."/>
            <person name="Schumann P."/>
            <person name="Pan Z.Z."/>
            <person name="Chen Q.Q."/>
        </authorList>
    </citation>
    <scope>NUCLEOTIDE SEQUENCE [LARGE SCALE GENOMIC DNA]</scope>
    <source>
        <strain evidence="2 3">FJAT-4402</strain>
    </source>
</reference>
<feature type="transmembrane region" description="Helical" evidence="1">
    <location>
        <begin position="6"/>
        <end position="26"/>
    </location>
</feature>
<dbReference type="PATRIC" id="fig|1441095.3.peg.2452"/>
<sequence length="144" mass="16364">MFQLLLFLHVTSALFLGSYLVLPWLMKQCYLRSGDEFKGFLQSVLKFTRSAHYALIGLLITGFLMIVLRSAFPSVLWITIAIGLLLGIGAMIGMIDKKFKQILKSDHPKQLMSDQARTLNLYSWMAFFFILASIVIMTNPRLLA</sequence>
<dbReference type="STRING" id="1441095.AM592_11150"/>
<keyword evidence="1" id="KW-0812">Transmembrane</keyword>
<keyword evidence="1" id="KW-1133">Transmembrane helix</keyword>
<evidence type="ECO:0008006" key="4">
    <source>
        <dbReference type="Google" id="ProtNLM"/>
    </source>
</evidence>
<reference evidence="3" key="1">
    <citation type="submission" date="2015-08" db="EMBL/GenBank/DDBJ databases">
        <title>Genome sequencing project for genomic taxonomy and phylogenomics of Bacillus-like bacteria.</title>
        <authorList>
            <person name="Liu B."/>
            <person name="Wang J."/>
            <person name="Zhu Y."/>
            <person name="Liu G."/>
            <person name="Chen Q."/>
            <person name="Chen Z."/>
            <person name="Lan J."/>
            <person name="Che J."/>
            <person name="Ge C."/>
            <person name="Shi H."/>
            <person name="Pan Z."/>
            <person name="Liu X."/>
        </authorList>
    </citation>
    <scope>NUCLEOTIDE SEQUENCE [LARGE SCALE GENOMIC DNA]</scope>
    <source>
        <strain evidence="3">FJAT-4402</strain>
    </source>
</reference>
<organism evidence="2 3">
    <name type="scientific">Bacillus gobiensis</name>
    <dbReference type="NCBI Taxonomy" id="1441095"/>
    <lineage>
        <taxon>Bacteria</taxon>
        <taxon>Bacillati</taxon>
        <taxon>Bacillota</taxon>
        <taxon>Bacilli</taxon>
        <taxon>Bacillales</taxon>
        <taxon>Bacillaceae</taxon>
        <taxon>Bacillus</taxon>
    </lineage>
</organism>
<evidence type="ECO:0000256" key="1">
    <source>
        <dbReference type="SAM" id="Phobius"/>
    </source>
</evidence>
<feature type="transmembrane region" description="Helical" evidence="1">
    <location>
        <begin position="74"/>
        <end position="95"/>
    </location>
</feature>